<evidence type="ECO:0000313" key="2">
    <source>
        <dbReference type="EMBL" id="GMH54338.1"/>
    </source>
</evidence>
<dbReference type="AlphaFoldDB" id="A0A9W6ZNP3"/>
<gene>
    <name evidence="2" type="ORF">TrLO_g6420</name>
</gene>
<comment type="caution">
    <text evidence="2">The sequence shown here is derived from an EMBL/GenBank/DDBJ whole genome shotgun (WGS) entry which is preliminary data.</text>
</comment>
<organism evidence="2 3">
    <name type="scientific">Triparma laevis f. longispina</name>
    <dbReference type="NCBI Taxonomy" id="1714387"/>
    <lineage>
        <taxon>Eukaryota</taxon>
        <taxon>Sar</taxon>
        <taxon>Stramenopiles</taxon>
        <taxon>Ochrophyta</taxon>
        <taxon>Bolidophyceae</taxon>
        <taxon>Parmales</taxon>
        <taxon>Triparmaceae</taxon>
        <taxon>Triparma</taxon>
    </lineage>
</organism>
<reference evidence="3" key="1">
    <citation type="journal article" date="2023" name="Commun. Biol.">
        <title>Genome analysis of Parmales, the sister group of diatoms, reveals the evolutionary specialization of diatoms from phago-mixotrophs to photoautotrophs.</title>
        <authorList>
            <person name="Ban H."/>
            <person name="Sato S."/>
            <person name="Yoshikawa S."/>
            <person name="Yamada K."/>
            <person name="Nakamura Y."/>
            <person name="Ichinomiya M."/>
            <person name="Sato N."/>
            <person name="Blanc-Mathieu R."/>
            <person name="Endo H."/>
            <person name="Kuwata A."/>
            <person name="Ogata H."/>
        </authorList>
    </citation>
    <scope>NUCLEOTIDE SEQUENCE [LARGE SCALE GENOMIC DNA]</scope>
    <source>
        <strain evidence="3">NIES 3700</strain>
    </source>
</reference>
<dbReference type="Proteomes" id="UP001165122">
    <property type="component" value="Unassembled WGS sequence"/>
</dbReference>
<feature type="compositionally biased region" description="Low complexity" evidence="1">
    <location>
        <begin position="672"/>
        <end position="697"/>
    </location>
</feature>
<feature type="compositionally biased region" description="Basic and acidic residues" evidence="1">
    <location>
        <begin position="710"/>
        <end position="736"/>
    </location>
</feature>
<feature type="compositionally biased region" description="Polar residues" evidence="1">
    <location>
        <begin position="321"/>
        <end position="352"/>
    </location>
</feature>
<protein>
    <submittedName>
        <fullName evidence="2">Uncharacterized protein</fullName>
    </submittedName>
</protein>
<accession>A0A9W6ZNP3</accession>
<feature type="region of interest" description="Disordered" evidence="1">
    <location>
        <begin position="622"/>
        <end position="778"/>
    </location>
</feature>
<feature type="region of interest" description="Disordered" evidence="1">
    <location>
        <begin position="136"/>
        <end position="160"/>
    </location>
</feature>
<proteinExistence type="predicted"/>
<evidence type="ECO:0000313" key="3">
    <source>
        <dbReference type="Proteomes" id="UP001165122"/>
    </source>
</evidence>
<dbReference type="EMBL" id="BRXW01000432">
    <property type="protein sequence ID" value="GMH54338.1"/>
    <property type="molecule type" value="Genomic_DNA"/>
</dbReference>
<keyword evidence="3" id="KW-1185">Reference proteome</keyword>
<evidence type="ECO:0000256" key="1">
    <source>
        <dbReference type="SAM" id="MobiDB-lite"/>
    </source>
</evidence>
<feature type="compositionally biased region" description="Basic and acidic residues" evidence="1">
    <location>
        <begin position="136"/>
        <end position="156"/>
    </location>
</feature>
<sequence>MSPPITTVPPPANTTTTTVQKVTPQIQAITTTTIITTIITAIRIEKKEMKRSEWISGYVSSRVKTPSTPIMQNLLHKKSLEKMSSLSPRSQKAYAMSLRSNRAQSGMKCPNCGLVGYYRVNCPKCESVKIDIEKDSWRPTTPDSEKKLRSREREDNSPTQQLANANFKTDSAVRTKTGVGDKAFFWRKEDVVWQFDEEELPEAYDNANQSTVPFDTRTATVSDVMRYFGQTENRGVSHQNTFIPSKLKNVEDSDKKLPNKDDIMAGANNNALASALANTLGGSYVSKDALNEDSVFEQNSITTKNPSKLSEGTYLWDAPSLHSNDPNRPTEKGLSQKSSILSMKSTSPSKGPTRTRAEANLHLVLHRLIAIVKSELGSLVPDFASSMLQPPPAKVGKNYYNSAVFKEHKTYFKKQMVKKESMMHKYQYKGNYKTTDKLKYVFDRGPGDKETLISGQRAMHEDKTGRHTSLHGVWDWLSVLSRNDQYATTGRRAERAEMKLEKQFKDQKKWVAGQQKYMEAKRERCNHLLALFEEELNTDEKREIELLNLKGKQFGKRNRELVKERSEAADKCMRIMIEYNFVPGVEIADYLRYTVELGKMCGVKVKSKQAEMESYKKKLATKRAKKISEEGNPPKDGGSPKNKDTKGRRNSMRRGSTMKKLQPKADGDSDSDSVSSSGSSSYSSSSSSSGSSSSSYSSDEDQTPRTKSKKKEEKQQRRTERKAKLETEKKKEEEAAKKKKKNNNMNSGMAEYGGKKAKKKKKKIVDTYGAPRRTKRQQQVLDLARKLHMDPKDPYVQTYFPSLPTEAKSANTAKAVRNFTNAGFKSNIRKGLASKDEGRIPALLPLPDCYSTGPVAVESEKSYLAAKIMNDLRARQVDSNTGDFKREAVPLFHRVSMDEGETYSDLVGRPFHFMDPNRTHKPMITGGYS</sequence>
<dbReference type="OrthoDB" id="193076at2759"/>
<name>A0A9W6ZNP3_9STRA</name>
<feature type="region of interest" description="Disordered" evidence="1">
    <location>
        <begin position="316"/>
        <end position="354"/>
    </location>
</feature>